<feature type="transmembrane region" description="Helical" evidence="2">
    <location>
        <begin position="165"/>
        <end position="186"/>
    </location>
</feature>
<accession>A0ABQ9P2C2</accession>
<name>A0ABQ9P2C2_9PEZI</name>
<evidence type="ECO:0000256" key="1">
    <source>
        <dbReference type="SAM" id="MobiDB-lite"/>
    </source>
</evidence>
<reference evidence="3" key="1">
    <citation type="submission" date="2022-10" db="EMBL/GenBank/DDBJ databases">
        <title>Culturing micro-colonial fungi from biological soil crusts in the Mojave desert and describing Neophaeococcomyces mojavensis, and introducing the new genera and species Taxawa tesnikishii.</title>
        <authorList>
            <person name="Kurbessoian T."/>
            <person name="Stajich J.E."/>
        </authorList>
    </citation>
    <scope>NUCLEOTIDE SEQUENCE</scope>
    <source>
        <strain evidence="3">TK_1</strain>
    </source>
</reference>
<feature type="compositionally biased region" description="Basic and acidic residues" evidence="1">
    <location>
        <begin position="214"/>
        <end position="228"/>
    </location>
</feature>
<feature type="region of interest" description="Disordered" evidence="1">
    <location>
        <begin position="200"/>
        <end position="228"/>
    </location>
</feature>
<sequence>MQFKQIVQYIFRERDDRWRGVTRYGPLLLIPISISVILLWIFSTASLVYSATIGMEESCYNCTYGACAGRMSCYPVAITPIGWHSAEEGASEVFARISILTVETVHLPLHLWAYFRSRLHPVWALCLSIALIGGWLCQAIFAWAMDHIGGAYYTAVWNGLATFRAVLGFGVAIAYFVYMGFAAHAVKLWRKANKRRANEREEEWRTTMGTGRGGSEEARVESMELQKL</sequence>
<keyword evidence="2" id="KW-0472">Membrane</keyword>
<proteinExistence type="predicted"/>
<comment type="caution">
    <text evidence="3">The sequence shown here is derived from an EMBL/GenBank/DDBJ whole genome shotgun (WGS) entry which is preliminary data.</text>
</comment>
<feature type="transmembrane region" description="Helical" evidence="2">
    <location>
        <begin position="21"/>
        <end position="42"/>
    </location>
</feature>
<keyword evidence="4" id="KW-1185">Reference proteome</keyword>
<feature type="transmembrane region" description="Helical" evidence="2">
    <location>
        <begin position="122"/>
        <end position="145"/>
    </location>
</feature>
<protein>
    <submittedName>
        <fullName evidence="3">Uncharacterized protein</fullName>
    </submittedName>
</protein>
<feature type="transmembrane region" description="Helical" evidence="2">
    <location>
        <begin position="93"/>
        <end position="115"/>
    </location>
</feature>
<keyword evidence="2" id="KW-1133">Transmembrane helix</keyword>
<gene>
    <name evidence="3" type="ORF">H2201_001007</name>
</gene>
<organism evidence="3 4">
    <name type="scientific">Coniosporium apollinis</name>
    <dbReference type="NCBI Taxonomy" id="61459"/>
    <lineage>
        <taxon>Eukaryota</taxon>
        <taxon>Fungi</taxon>
        <taxon>Dikarya</taxon>
        <taxon>Ascomycota</taxon>
        <taxon>Pezizomycotina</taxon>
        <taxon>Dothideomycetes</taxon>
        <taxon>Dothideomycetes incertae sedis</taxon>
        <taxon>Coniosporium</taxon>
    </lineage>
</organism>
<dbReference type="Proteomes" id="UP001172684">
    <property type="component" value="Unassembled WGS sequence"/>
</dbReference>
<dbReference type="EMBL" id="JAPDRL010000005">
    <property type="protein sequence ID" value="KAJ9668762.1"/>
    <property type="molecule type" value="Genomic_DNA"/>
</dbReference>
<evidence type="ECO:0000313" key="4">
    <source>
        <dbReference type="Proteomes" id="UP001172684"/>
    </source>
</evidence>
<evidence type="ECO:0000313" key="3">
    <source>
        <dbReference type="EMBL" id="KAJ9668762.1"/>
    </source>
</evidence>
<keyword evidence="2" id="KW-0812">Transmembrane</keyword>
<evidence type="ECO:0000256" key="2">
    <source>
        <dbReference type="SAM" id="Phobius"/>
    </source>
</evidence>